<feature type="compositionally biased region" description="Basic residues" evidence="1">
    <location>
        <begin position="517"/>
        <end position="527"/>
    </location>
</feature>
<dbReference type="Gene3D" id="3.10.10.10">
    <property type="entry name" value="HIV Type 1 Reverse Transcriptase, subunit A, domain 1"/>
    <property type="match status" value="1"/>
</dbReference>
<protein>
    <submittedName>
        <fullName evidence="2">Uncharacterized protein</fullName>
    </submittedName>
</protein>
<feature type="compositionally biased region" description="Basic and acidic residues" evidence="1">
    <location>
        <begin position="549"/>
        <end position="558"/>
    </location>
</feature>
<dbReference type="STRING" id="1137138.A0A067NDL1"/>
<dbReference type="OrthoDB" id="5599163at2759"/>
<dbReference type="InterPro" id="IPR043502">
    <property type="entry name" value="DNA/RNA_pol_sf"/>
</dbReference>
<evidence type="ECO:0000256" key="1">
    <source>
        <dbReference type="SAM" id="MobiDB-lite"/>
    </source>
</evidence>
<dbReference type="SUPFAM" id="SSF56672">
    <property type="entry name" value="DNA/RNA polymerases"/>
    <property type="match status" value="1"/>
</dbReference>
<dbReference type="VEuPathDB" id="FungiDB:PLEOSDRAFT_1106992"/>
<feature type="compositionally biased region" description="Basic residues" evidence="1">
    <location>
        <begin position="668"/>
        <end position="682"/>
    </location>
</feature>
<reference evidence="3" key="1">
    <citation type="journal article" date="2014" name="Proc. Natl. Acad. Sci. U.S.A.">
        <title>Extensive sampling of basidiomycete genomes demonstrates inadequacy of the white-rot/brown-rot paradigm for wood decay fungi.</title>
        <authorList>
            <person name="Riley R."/>
            <person name="Salamov A.A."/>
            <person name="Brown D.W."/>
            <person name="Nagy L.G."/>
            <person name="Floudas D."/>
            <person name="Held B.W."/>
            <person name="Levasseur A."/>
            <person name="Lombard V."/>
            <person name="Morin E."/>
            <person name="Otillar R."/>
            <person name="Lindquist E.A."/>
            <person name="Sun H."/>
            <person name="LaButti K.M."/>
            <person name="Schmutz J."/>
            <person name="Jabbour D."/>
            <person name="Luo H."/>
            <person name="Baker S.E."/>
            <person name="Pisabarro A.G."/>
            <person name="Walton J.D."/>
            <person name="Blanchette R.A."/>
            <person name="Henrissat B."/>
            <person name="Martin F."/>
            <person name="Cullen D."/>
            <person name="Hibbett D.S."/>
            <person name="Grigoriev I.V."/>
        </authorList>
    </citation>
    <scope>NUCLEOTIDE SEQUENCE [LARGE SCALE GENOMIC DNA]</scope>
    <source>
        <strain evidence="3">PC15</strain>
    </source>
</reference>
<dbReference type="Proteomes" id="UP000027073">
    <property type="component" value="Unassembled WGS sequence"/>
</dbReference>
<accession>A0A067NDL1</accession>
<organism evidence="2 3">
    <name type="scientific">Pleurotus ostreatus (strain PC15)</name>
    <name type="common">Oyster mushroom</name>
    <dbReference type="NCBI Taxonomy" id="1137138"/>
    <lineage>
        <taxon>Eukaryota</taxon>
        <taxon>Fungi</taxon>
        <taxon>Dikarya</taxon>
        <taxon>Basidiomycota</taxon>
        <taxon>Agaricomycotina</taxon>
        <taxon>Agaricomycetes</taxon>
        <taxon>Agaricomycetidae</taxon>
        <taxon>Agaricales</taxon>
        <taxon>Pleurotineae</taxon>
        <taxon>Pleurotaceae</taxon>
        <taxon>Pleurotus</taxon>
    </lineage>
</organism>
<gene>
    <name evidence="2" type="ORF">PLEOSDRAFT_1106992</name>
</gene>
<feature type="region of interest" description="Disordered" evidence="1">
    <location>
        <begin position="425"/>
        <end position="464"/>
    </location>
</feature>
<feature type="compositionally biased region" description="Acidic residues" evidence="1">
    <location>
        <begin position="766"/>
        <end position="786"/>
    </location>
</feature>
<name>A0A067NDL1_PLEO1</name>
<dbReference type="AlphaFoldDB" id="A0A067NDL1"/>
<evidence type="ECO:0000313" key="2">
    <source>
        <dbReference type="EMBL" id="KDQ26123.1"/>
    </source>
</evidence>
<dbReference type="EMBL" id="KL198010">
    <property type="protein sequence ID" value="KDQ26123.1"/>
    <property type="molecule type" value="Genomic_DNA"/>
</dbReference>
<feature type="region of interest" description="Disordered" evidence="1">
    <location>
        <begin position="505"/>
        <end position="569"/>
    </location>
</feature>
<dbReference type="InParanoid" id="A0A067NDL1"/>
<dbReference type="HOGENOM" id="CLU_356816_0_0_1"/>
<proteinExistence type="predicted"/>
<evidence type="ECO:0000313" key="3">
    <source>
        <dbReference type="Proteomes" id="UP000027073"/>
    </source>
</evidence>
<sequence length="786" mass="86604">MAPVYTCAPLPVPNTHSSCAYDDLPDERRIYSGLVDIIEDGITRSASYFDIPLSTTTSYSTFTSWFIHTDTDAPPASSEDPAPTPTAEVFAATARMPTYGKKPYRKVANRTVPVSTTLPEQYRIVRREPPDILADLLPLPTQPPDFTPGLRYTQERADKQAVDPDNWLSPEEIKLAHWFIRTDEDAFAWSEDERGKFSDEWFDPVVMPTIEHVPWALRNIPIPPGIYDEVVRVIRDKIKSGVYEESSSSYRSRWFCVLKKDGKSLRLVHDLQPLNAATIKDASIPPRVETYAETFGGRSCYCSSESPPTPSAMSNSLRHVPAHTTDDLRIMKKKEAVVAYETEVQYFVGMGEAMPELDEDHRADVELAVSDMEQQQDWLSAAEEILVARELQGSVEDEVRATMATATGQLLEAQGRVAEWAAEDERHAQEAEDAAEAVRRREAEAEERRAQELRDAAEAAARRQAEAAQRAKLVAGSGTIGSGSGSAAAEPVGARDAEDVIEITSDAEDDSTPVPRTRGRAIRAGKRKLVESDAGEPETTPRAKRLRRRADNTEDARTKTPPPPAPLDVSEYGAYNPADASSSPNNAEWGCGFGALRESCPHPLVEFSEERRCLRCQQGHFTCIGTGCHACETCTGSKVKCSHAKTRARQAKTSEVEASGSKAVSGKGKQRAAPRPRTRRRGRESGETSRVTRAASGNATIPTLVEACADHELRTLVQVMSTMDARIAALKQATEEAESTRAAATRGLAALILRRELEEAQRAEAGDEEEREADREMEEDEEYDGQ</sequence>
<feature type="region of interest" description="Disordered" evidence="1">
    <location>
        <begin position="647"/>
        <end position="697"/>
    </location>
</feature>
<feature type="region of interest" description="Disordered" evidence="1">
    <location>
        <begin position="759"/>
        <end position="786"/>
    </location>
</feature>